<organism evidence="2 3">
    <name type="scientific">Streptomyces triculaminicus</name>
    <dbReference type="NCBI Taxonomy" id="2816232"/>
    <lineage>
        <taxon>Bacteria</taxon>
        <taxon>Bacillati</taxon>
        <taxon>Actinomycetota</taxon>
        <taxon>Actinomycetes</taxon>
        <taxon>Kitasatosporales</taxon>
        <taxon>Streptomycetaceae</taxon>
        <taxon>Streptomyces</taxon>
    </lineage>
</organism>
<dbReference type="AlphaFoldDB" id="A0A939FSB6"/>
<protein>
    <submittedName>
        <fullName evidence="2">Uncharacterized protein</fullName>
    </submittedName>
</protein>
<proteinExistence type="predicted"/>
<evidence type="ECO:0000256" key="1">
    <source>
        <dbReference type="SAM" id="MobiDB-lite"/>
    </source>
</evidence>
<evidence type="ECO:0000313" key="2">
    <source>
        <dbReference type="EMBL" id="MBO0655788.1"/>
    </source>
</evidence>
<accession>A0A939FSB6</accession>
<feature type="compositionally biased region" description="Low complexity" evidence="1">
    <location>
        <begin position="40"/>
        <end position="50"/>
    </location>
</feature>
<feature type="compositionally biased region" description="Acidic residues" evidence="1">
    <location>
        <begin position="96"/>
        <end position="109"/>
    </location>
</feature>
<dbReference type="EMBL" id="JAFMOF010000004">
    <property type="protein sequence ID" value="MBO0655788.1"/>
    <property type="molecule type" value="Genomic_DNA"/>
</dbReference>
<dbReference type="RefSeq" id="WP_207248210.1">
    <property type="nucleotide sequence ID" value="NZ_JAFMOF010000004.1"/>
</dbReference>
<reference evidence="2" key="1">
    <citation type="submission" date="2021-03" db="EMBL/GenBank/DDBJ databases">
        <title>Streptomyces strains.</title>
        <authorList>
            <person name="Lund M.B."/>
            <person name="Toerring T."/>
        </authorList>
    </citation>
    <scope>NUCLEOTIDE SEQUENCE</scope>
    <source>
        <strain evidence="2">JCM 4242</strain>
    </source>
</reference>
<gene>
    <name evidence="2" type="ORF">J1792_24310</name>
</gene>
<dbReference type="Proteomes" id="UP000664781">
    <property type="component" value="Unassembled WGS sequence"/>
</dbReference>
<feature type="compositionally biased region" description="Polar residues" evidence="1">
    <location>
        <begin position="58"/>
        <end position="68"/>
    </location>
</feature>
<evidence type="ECO:0000313" key="3">
    <source>
        <dbReference type="Proteomes" id="UP000664781"/>
    </source>
</evidence>
<feature type="region of interest" description="Disordered" evidence="1">
    <location>
        <begin position="38"/>
        <end position="126"/>
    </location>
</feature>
<sequence>MSGRGEVCLGDLVRVMAGLRPRDEHTAAVMAALLGGGHSPAPAAPRGTPARPDPVPGTASTPESSSASRGVLAPVRPGLGATAVPTTIPSPPAADAADDTGDPPADEPPDGGGAAPEDGTPGPPVRLAERRLDFSLVSAAGPRRTVERPGPGTAAADIAPDLLEFASAPYALPYEPPWTPDWARGVMFAAVATPVAGRELDQRALLCRVARNDAIRAVPRRLRLSTRRGAQLLLDHGAGMTPFRDDRLWLRELLGNVAGRDRVEVLRFRGVPGRGVVRRDPLDLQEYRPPPPGTPVLLVSDLGLLRPPFAGRSAARPGEWRDFVDTVLRGGCPVVCLTPYEPAAYPAALRERVAFIALDRRISLRHAKEATSGVRRHLEGR</sequence>
<keyword evidence="3" id="KW-1185">Reference proteome</keyword>
<name>A0A939FSB6_9ACTN</name>
<comment type="caution">
    <text evidence="2">The sequence shown here is derived from an EMBL/GenBank/DDBJ whole genome shotgun (WGS) entry which is preliminary data.</text>
</comment>